<dbReference type="Proteomes" id="UP001301958">
    <property type="component" value="Unassembled WGS sequence"/>
</dbReference>
<dbReference type="InterPro" id="IPR019378">
    <property type="entry name" value="GDP-Fuc_O-FucTrfase"/>
</dbReference>
<evidence type="ECO:0000313" key="5">
    <source>
        <dbReference type="Proteomes" id="UP001301958"/>
    </source>
</evidence>
<dbReference type="GO" id="GO:0006004">
    <property type="term" value="P:fucose metabolic process"/>
    <property type="evidence" value="ECO:0007669"/>
    <property type="project" value="UniProtKB-KW"/>
</dbReference>
<keyword evidence="1" id="KW-0808">Transferase</keyword>
<dbReference type="AlphaFoldDB" id="A0AAN7BQQ1"/>
<evidence type="ECO:0000256" key="2">
    <source>
        <dbReference type="ARBA" id="ARBA00023253"/>
    </source>
</evidence>
<evidence type="ECO:0008006" key="6">
    <source>
        <dbReference type="Google" id="ProtNLM"/>
    </source>
</evidence>
<dbReference type="EMBL" id="MU865327">
    <property type="protein sequence ID" value="KAK4227803.1"/>
    <property type="molecule type" value="Genomic_DNA"/>
</dbReference>
<keyword evidence="3" id="KW-0119">Carbohydrate metabolism</keyword>
<dbReference type="Gene3D" id="3.40.50.11350">
    <property type="match status" value="1"/>
</dbReference>
<dbReference type="CDD" id="cd11296">
    <property type="entry name" value="O-FucT_like"/>
    <property type="match status" value="1"/>
</dbReference>
<name>A0AAN7BQQ1_9PEZI</name>
<evidence type="ECO:0000256" key="3">
    <source>
        <dbReference type="ARBA" id="ARBA00023277"/>
    </source>
</evidence>
<organism evidence="4 5">
    <name type="scientific">Podospora fimiseda</name>
    <dbReference type="NCBI Taxonomy" id="252190"/>
    <lineage>
        <taxon>Eukaryota</taxon>
        <taxon>Fungi</taxon>
        <taxon>Dikarya</taxon>
        <taxon>Ascomycota</taxon>
        <taxon>Pezizomycotina</taxon>
        <taxon>Sordariomycetes</taxon>
        <taxon>Sordariomycetidae</taxon>
        <taxon>Sordariales</taxon>
        <taxon>Podosporaceae</taxon>
        <taxon>Podospora</taxon>
    </lineage>
</organism>
<accession>A0AAN7BQQ1</accession>
<comment type="caution">
    <text evidence="4">The sequence shown here is derived from an EMBL/GenBank/DDBJ whole genome shotgun (WGS) entry which is preliminary data.</text>
</comment>
<sequence>MVVKGISGHIMGRHNALVVVFSLLFAVASIWTCRVPIMSSCLYKQTTSSADSSRLRVMSVPPSDTLNVRTVDMSKADSPFITWPLQRVCKETQTWTPGLVFICDNNSGGIGNIRTYILVCIRYAIEAGASGLVLPRIMARDTESLSGLFGDYKPFDYMFDEAHFRESLKTACPQISIYSLNKDIPNAPKRLRPVEIHPINFGKRGACDKRELSHHTGRWGKLFWEWLEKTAEEENLVHPPSLQHPRIIRFQWGVQFNWPTWKDGPEFVATYGGLLRFRSDILDIGRKLTQYMREPAGKSGGLNTFIGMHLRTENDALVSWPKYEEQAAAYLERASKLKFKAVYLATGNETEAQRFAQTAEHHGMKVTTKHKLLEEHHEDQKRMSELTWDQQAMIDYVVMTEADYFLGVNPSSFSIGLAMKRHLKEDGLYTRPWKIGSDGDSHSWVIGHYDDYYKNDLYMYESIWP</sequence>
<dbReference type="GO" id="GO:0016740">
    <property type="term" value="F:transferase activity"/>
    <property type="evidence" value="ECO:0007669"/>
    <property type="project" value="UniProtKB-KW"/>
</dbReference>
<keyword evidence="5" id="KW-1185">Reference proteome</keyword>
<gene>
    <name evidence="4" type="ORF">QBC38DRAFT_477018</name>
</gene>
<reference evidence="4" key="1">
    <citation type="journal article" date="2023" name="Mol. Phylogenet. Evol.">
        <title>Genome-scale phylogeny and comparative genomics of the fungal order Sordariales.</title>
        <authorList>
            <person name="Hensen N."/>
            <person name="Bonometti L."/>
            <person name="Westerberg I."/>
            <person name="Brannstrom I.O."/>
            <person name="Guillou S."/>
            <person name="Cros-Aarteil S."/>
            <person name="Calhoun S."/>
            <person name="Haridas S."/>
            <person name="Kuo A."/>
            <person name="Mondo S."/>
            <person name="Pangilinan J."/>
            <person name="Riley R."/>
            <person name="LaButti K."/>
            <person name="Andreopoulos B."/>
            <person name="Lipzen A."/>
            <person name="Chen C."/>
            <person name="Yan M."/>
            <person name="Daum C."/>
            <person name="Ng V."/>
            <person name="Clum A."/>
            <person name="Steindorff A."/>
            <person name="Ohm R.A."/>
            <person name="Martin F."/>
            <person name="Silar P."/>
            <person name="Natvig D.O."/>
            <person name="Lalanne C."/>
            <person name="Gautier V."/>
            <person name="Ament-Velasquez S.L."/>
            <person name="Kruys A."/>
            <person name="Hutchinson M.I."/>
            <person name="Powell A.J."/>
            <person name="Barry K."/>
            <person name="Miller A.N."/>
            <person name="Grigoriev I.V."/>
            <person name="Debuchy R."/>
            <person name="Gladieux P."/>
            <person name="Hiltunen Thoren M."/>
            <person name="Johannesson H."/>
        </authorList>
    </citation>
    <scope>NUCLEOTIDE SEQUENCE</scope>
    <source>
        <strain evidence="4">CBS 990.96</strain>
    </source>
</reference>
<reference evidence="4" key="2">
    <citation type="submission" date="2023-05" db="EMBL/GenBank/DDBJ databases">
        <authorList>
            <consortium name="Lawrence Berkeley National Laboratory"/>
            <person name="Steindorff A."/>
            <person name="Hensen N."/>
            <person name="Bonometti L."/>
            <person name="Westerberg I."/>
            <person name="Brannstrom I.O."/>
            <person name="Guillou S."/>
            <person name="Cros-Aarteil S."/>
            <person name="Calhoun S."/>
            <person name="Haridas S."/>
            <person name="Kuo A."/>
            <person name="Mondo S."/>
            <person name="Pangilinan J."/>
            <person name="Riley R."/>
            <person name="Labutti K."/>
            <person name="Andreopoulos B."/>
            <person name="Lipzen A."/>
            <person name="Chen C."/>
            <person name="Yanf M."/>
            <person name="Daum C."/>
            <person name="Ng V."/>
            <person name="Clum A."/>
            <person name="Ohm R."/>
            <person name="Martin F."/>
            <person name="Silar P."/>
            <person name="Natvig D."/>
            <person name="Lalanne C."/>
            <person name="Gautier V."/>
            <person name="Ament-Velasquez S.L."/>
            <person name="Kruys A."/>
            <person name="Hutchinson M.I."/>
            <person name="Powell A.J."/>
            <person name="Barry K."/>
            <person name="Miller A.N."/>
            <person name="Grigoriev I.V."/>
            <person name="Debuchy R."/>
            <person name="Gladieux P."/>
            <person name="Thoren M.H."/>
            <person name="Johannesson H."/>
        </authorList>
    </citation>
    <scope>NUCLEOTIDE SEQUENCE</scope>
    <source>
        <strain evidence="4">CBS 990.96</strain>
    </source>
</reference>
<dbReference type="Pfam" id="PF10250">
    <property type="entry name" value="O-FucT"/>
    <property type="match status" value="1"/>
</dbReference>
<proteinExistence type="predicted"/>
<evidence type="ECO:0000256" key="1">
    <source>
        <dbReference type="ARBA" id="ARBA00022679"/>
    </source>
</evidence>
<keyword evidence="2" id="KW-0294">Fucose metabolism</keyword>
<protein>
    <recommendedName>
        <fullName evidence="6">Alternative oxidase</fullName>
    </recommendedName>
</protein>
<evidence type="ECO:0000313" key="4">
    <source>
        <dbReference type="EMBL" id="KAK4227803.1"/>
    </source>
</evidence>